<sequence>MKKKYLLFDFDGVLAESVNIKTEAFRTMYLSYGEEFAQKVVNYHLANGGVSRYEKVKIYNGEWLGETLTQERIEELANVFSELVVDGVVNAPEVKGALDFLKSSNNYKKYIITGTPTVEIKPILVQRKMDHFFVEAFGSPEKKGHWVQHILTKENILANECVFIGDALADYNAAIENDITFILRDTEEAVDLFKDYKGYRLDDMTTLHTVLNKIQQGKG</sequence>
<evidence type="ECO:0000256" key="1">
    <source>
        <dbReference type="ARBA" id="ARBA00000830"/>
    </source>
</evidence>
<gene>
    <name evidence="5" type="ORF">BTO16_00165</name>
</gene>
<dbReference type="SFLD" id="SFLDS00003">
    <property type="entry name" value="Haloacid_Dehalogenase"/>
    <property type="match status" value="1"/>
</dbReference>
<protein>
    <recommendedName>
        <fullName evidence="4">phosphoglycolate phosphatase</fullName>
        <ecNumber evidence="4">3.1.3.18</ecNumber>
    </recommendedName>
</protein>
<evidence type="ECO:0000313" key="5">
    <source>
        <dbReference type="EMBL" id="PQJ81095.1"/>
    </source>
</evidence>
<dbReference type="RefSeq" id="WP_105019674.1">
    <property type="nucleotide sequence ID" value="NZ_MSCM01000001.1"/>
</dbReference>
<dbReference type="InterPro" id="IPR006439">
    <property type="entry name" value="HAD-SF_hydro_IA"/>
</dbReference>
<dbReference type="GO" id="GO:0006281">
    <property type="term" value="P:DNA repair"/>
    <property type="evidence" value="ECO:0007669"/>
    <property type="project" value="TreeGrafter"/>
</dbReference>
<dbReference type="NCBIfam" id="TIGR01549">
    <property type="entry name" value="HAD-SF-IA-v1"/>
    <property type="match status" value="1"/>
</dbReference>
<dbReference type="EMBL" id="MSCM01000001">
    <property type="protein sequence ID" value="PQJ81095.1"/>
    <property type="molecule type" value="Genomic_DNA"/>
</dbReference>
<proteinExistence type="inferred from homology"/>
<dbReference type="InterPro" id="IPR023214">
    <property type="entry name" value="HAD_sf"/>
</dbReference>
<evidence type="ECO:0000256" key="3">
    <source>
        <dbReference type="ARBA" id="ARBA00006171"/>
    </source>
</evidence>
<dbReference type="InterPro" id="IPR050155">
    <property type="entry name" value="HAD-like_hydrolase_sf"/>
</dbReference>
<dbReference type="PANTHER" id="PTHR43434">
    <property type="entry name" value="PHOSPHOGLYCOLATE PHOSPHATASE"/>
    <property type="match status" value="1"/>
</dbReference>
<comment type="catalytic activity">
    <reaction evidence="1">
        <text>2-phosphoglycolate + H2O = glycolate + phosphate</text>
        <dbReference type="Rhea" id="RHEA:14369"/>
        <dbReference type="ChEBI" id="CHEBI:15377"/>
        <dbReference type="ChEBI" id="CHEBI:29805"/>
        <dbReference type="ChEBI" id="CHEBI:43474"/>
        <dbReference type="ChEBI" id="CHEBI:58033"/>
        <dbReference type="EC" id="3.1.3.18"/>
    </reaction>
</comment>
<dbReference type="InterPro" id="IPR036412">
    <property type="entry name" value="HAD-like_sf"/>
</dbReference>
<dbReference type="GO" id="GO:0008967">
    <property type="term" value="F:phosphoglycolate phosphatase activity"/>
    <property type="evidence" value="ECO:0007669"/>
    <property type="project" value="UniProtKB-EC"/>
</dbReference>
<evidence type="ECO:0000256" key="4">
    <source>
        <dbReference type="ARBA" id="ARBA00013078"/>
    </source>
</evidence>
<dbReference type="AlphaFoldDB" id="A0A2S7WU35"/>
<dbReference type="Proteomes" id="UP000239068">
    <property type="component" value="Unassembled WGS sequence"/>
</dbReference>
<keyword evidence="6" id="KW-1185">Reference proteome</keyword>
<dbReference type="SFLD" id="SFLDG01129">
    <property type="entry name" value="C1.5:_HAD__Beta-PGM__Phosphata"/>
    <property type="match status" value="1"/>
</dbReference>
<accession>A0A2S7WU35</accession>
<dbReference type="InterPro" id="IPR023198">
    <property type="entry name" value="PGP-like_dom2"/>
</dbReference>
<dbReference type="EC" id="3.1.3.18" evidence="4"/>
<dbReference type="OrthoDB" id="9807630at2"/>
<dbReference type="SUPFAM" id="SSF56784">
    <property type="entry name" value="HAD-like"/>
    <property type="match status" value="1"/>
</dbReference>
<evidence type="ECO:0000256" key="2">
    <source>
        <dbReference type="ARBA" id="ARBA00004818"/>
    </source>
</evidence>
<organism evidence="5 6">
    <name type="scientific">Polaribacter glomeratus</name>
    <dbReference type="NCBI Taxonomy" id="102"/>
    <lineage>
        <taxon>Bacteria</taxon>
        <taxon>Pseudomonadati</taxon>
        <taxon>Bacteroidota</taxon>
        <taxon>Flavobacteriia</taxon>
        <taxon>Flavobacteriales</taxon>
        <taxon>Flavobacteriaceae</taxon>
    </lineage>
</organism>
<dbReference type="Gene3D" id="3.40.50.1000">
    <property type="entry name" value="HAD superfamily/HAD-like"/>
    <property type="match status" value="1"/>
</dbReference>
<comment type="pathway">
    <text evidence="2">Organic acid metabolism; glycolate biosynthesis; glycolate from 2-phosphoglycolate: step 1/1.</text>
</comment>
<dbReference type="PANTHER" id="PTHR43434:SF1">
    <property type="entry name" value="PHOSPHOGLYCOLATE PHOSPHATASE"/>
    <property type="match status" value="1"/>
</dbReference>
<evidence type="ECO:0000313" key="6">
    <source>
        <dbReference type="Proteomes" id="UP000239068"/>
    </source>
</evidence>
<reference evidence="5 6" key="1">
    <citation type="submission" date="2016-12" db="EMBL/GenBank/DDBJ databases">
        <title>Trade-off between light-utilization and light-protection in marine flavobacteria.</title>
        <authorList>
            <person name="Kumagai Y."/>
            <person name="Yoshizawa S."/>
            <person name="Kogure K."/>
            <person name="Iwasaki W."/>
        </authorList>
    </citation>
    <scope>NUCLEOTIDE SEQUENCE [LARGE SCALE GENOMIC DNA]</scope>
    <source>
        <strain evidence="5 6">ATCC 43844</strain>
    </source>
</reference>
<dbReference type="GO" id="GO:0005829">
    <property type="term" value="C:cytosol"/>
    <property type="evidence" value="ECO:0007669"/>
    <property type="project" value="TreeGrafter"/>
</dbReference>
<dbReference type="Gene3D" id="1.10.150.240">
    <property type="entry name" value="Putative phosphatase, domain 2"/>
    <property type="match status" value="1"/>
</dbReference>
<dbReference type="Pfam" id="PF00702">
    <property type="entry name" value="Hydrolase"/>
    <property type="match status" value="1"/>
</dbReference>
<comment type="similarity">
    <text evidence="3">Belongs to the HAD-like hydrolase superfamily. CbbY/CbbZ/Gph/YieH family.</text>
</comment>
<comment type="caution">
    <text evidence="5">The sequence shown here is derived from an EMBL/GenBank/DDBJ whole genome shotgun (WGS) entry which is preliminary data.</text>
</comment>
<name>A0A2S7WU35_9FLAO</name>